<accession>A0A5C3QFV3</accession>
<gene>
    <name evidence="2" type="ORF">BDV98DRAFT_568212</name>
</gene>
<name>A0A5C3QFV3_9AGAR</name>
<feature type="compositionally biased region" description="Polar residues" evidence="1">
    <location>
        <begin position="116"/>
        <end position="133"/>
    </location>
</feature>
<dbReference type="AlphaFoldDB" id="A0A5C3QFV3"/>
<dbReference type="EMBL" id="ML178826">
    <property type="protein sequence ID" value="TFL00973.1"/>
    <property type="molecule type" value="Genomic_DNA"/>
</dbReference>
<feature type="region of interest" description="Disordered" evidence="1">
    <location>
        <begin position="1"/>
        <end position="154"/>
    </location>
</feature>
<sequence>MGEDDTKFEHAHPSIDDDEVHSDAPAHLNAALETNTFDDVTAVDHGPPDVDMPASSPIRSFPFGAARSRTASPASRRSSAQPTAKAPPGDVMRTLSKSPSPVKPAIFATPRRDSLRNSTPNSGPKWTCLSVNRASLEPEDREKDEEEIDELDPD</sequence>
<organism evidence="2 3">
    <name type="scientific">Pterulicium gracile</name>
    <dbReference type="NCBI Taxonomy" id="1884261"/>
    <lineage>
        <taxon>Eukaryota</taxon>
        <taxon>Fungi</taxon>
        <taxon>Dikarya</taxon>
        <taxon>Basidiomycota</taxon>
        <taxon>Agaricomycotina</taxon>
        <taxon>Agaricomycetes</taxon>
        <taxon>Agaricomycetidae</taxon>
        <taxon>Agaricales</taxon>
        <taxon>Pleurotineae</taxon>
        <taxon>Pterulaceae</taxon>
        <taxon>Pterulicium</taxon>
    </lineage>
</organism>
<proteinExistence type="predicted"/>
<reference evidence="2 3" key="1">
    <citation type="journal article" date="2019" name="Nat. Ecol. Evol.">
        <title>Megaphylogeny resolves global patterns of mushroom evolution.</title>
        <authorList>
            <person name="Varga T."/>
            <person name="Krizsan K."/>
            <person name="Foldi C."/>
            <person name="Dima B."/>
            <person name="Sanchez-Garcia M."/>
            <person name="Sanchez-Ramirez S."/>
            <person name="Szollosi G.J."/>
            <person name="Szarkandi J.G."/>
            <person name="Papp V."/>
            <person name="Albert L."/>
            <person name="Andreopoulos W."/>
            <person name="Angelini C."/>
            <person name="Antonin V."/>
            <person name="Barry K.W."/>
            <person name="Bougher N.L."/>
            <person name="Buchanan P."/>
            <person name="Buyck B."/>
            <person name="Bense V."/>
            <person name="Catcheside P."/>
            <person name="Chovatia M."/>
            <person name="Cooper J."/>
            <person name="Damon W."/>
            <person name="Desjardin D."/>
            <person name="Finy P."/>
            <person name="Geml J."/>
            <person name="Haridas S."/>
            <person name="Hughes K."/>
            <person name="Justo A."/>
            <person name="Karasinski D."/>
            <person name="Kautmanova I."/>
            <person name="Kiss B."/>
            <person name="Kocsube S."/>
            <person name="Kotiranta H."/>
            <person name="LaButti K.M."/>
            <person name="Lechner B.E."/>
            <person name="Liimatainen K."/>
            <person name="Lipzen A."/>
            <person name="Lukacs Z."/>
            <person name="Mihaltcheva S."/>
            <person name="Morgado L.N."/>
            <person name="Niskanen T."/>
            <person name="Noordeloos M.E."/>
            <person name="Ohm R.A."/>
            <person name="Ortiz-Santana B."/>
            <person name="Ovrebo C."/>
            <person name="Racz N."/>
            <person name="Riley R."/>
            <person name="Savchenko A."/>
            <person name="Shiryaev A."/>
            <person name="Soop K."/>
            <person name="Spirin V."/>
            <person name="Szebenyi C."/>
            <person name="Tomsovsky M."/>
            <person name="Tulloss R.E."/>
            <person name="Uehling J."/>
            <person name="Grigoriev I.V."/>
            <person name="Vagvolgyi C."/>
            <person name="Papp T."/>
            <person name="Martin F.M."/>
            <person name="Miettinen O."/>
            <person name="Hibbett D.S."/>
            <person name="Nagy L.G."/>
        </authorList>
    </citation>
    <scope>NUCLEOTIDE SEQUENCE [LARGE SCALE GENOMIC DNA]</scope>
    <source>
        <strain evidence="2 3">CBS 309.79</strain>
    </source>
</reference>
<evidence type="ECO:0000313" key="2">
    <source>
        <dbReference type="EMBL" id="TFL00973.1"/>
    </source>
</evidence>
<protein>
    <submittedName>
        <fullName evidence="2">Uncharacterized protein</fullName>
    </submittedName>
</protein>
<feature type="compositionally biased region" description="Low complexity" evidence="1">
    <location>
        <begin position="65"/>
        <end position="84"/>
    </location>
</feature>
<evidence type="ECO:0000256" key="1">
    <source>
        <dbReference type="SAM" id="MobiDB-lite"/>
    </source>
</evidence>
<keyword evidence="3" id="KW-1185">Reference proteome</keyword>
<feature type="compositionally biased region" description="Acidic residues" evidence="1">
    <location>
        <begin position="142"/>
        <end position="154"/>
    </location>
</feature>
<evidence type="ECO:0000313" key="3">
    <source>
        <dbReference type="Proteomes" id="UP000305067"/>
    </source>
</evidence>
<feature type="compositionally biased region" description="Basic and acidic residues" evidence="1">
    <location>
        <begin position="1"/>
        <end position="15"/>
    </location>
</feature>
<dbReference type="Proteomes" id="UP000305067">
    <property type="component" value="Unassembled WGS sequence"/>
</dbReference>